<protein>
    <submittedName>
        <fullName evidence="2">Uncharacterized protein</fullName>
    </submittedName>
</protein>
<evidence type="ECO:0000313" key="3">
    <source>
        <dbReference type="Proteomes" id="UP001209570"/>
    </source>
</evidence>
<dbReference type="EMBL" id="JAKCXM010000001">
    <property type="protein sequence ID" value="KAJ0410343.1"/>
    <property type="molecule type" value="Genomic_DNA"/>
</dbReference>
<keyword evidence="3" id="KW-1185">Reference proteome</keyword>
<reference evidence="2" key="1">
    <citation type="submission" date="2021-12" db="EMBL/GenBank/DDBJ databases">
        <title>Prjna785345.</title>
        <authorList>
            <person name="Rujirawat T."/>
            <person name="Krajaejun T."/>
        </authorList>
    </citation>
    <scope>NUCLEOTIDE SEQUENCE</scope>
    <source>
        <strain evidence="2">Pi057C3</strain>
    </source>
</reference>
<comment type="caution">
    <text evidence="2">The sequence shown here is derived from an EMBL/GenBank/DDBJ whole genome shotgun (WGS) entry which is preliminary data.</text>
</comment>
<feature type="compositionally biased region" description="Low complexity" evidence="1">
    <location>
        <begin position="253"/>
        <end position="275"/>
    </location>
</feature>
<name>A0AAD5MCD3_PYTIN</name>
<dbReference type="Proteomes" id="UP001209570">
    <property type="component" value="Unassembled WGS sequence"/>
</dbReference>
<feature type="region of interest" description="Disordered" evidence="1">
    <location>
        <begin position="251"/>
        <end position="297"/>
    </location>
</feature>
<feature type="compositionally biased region" description="Acidic residues" evidence="1">
    <location>
        <begin position="278"/>
        <end position="288"/>
    </location>
</feature>
<sequence length="358" mass="40476">MSRAPSADATATTRLAAVTMEPKVLERIIALLPMDSACHAIGEATALLQTVAAICRSLPADFGYLVRHIGPENRAFWQGMVLRCFDFTVNSRVTFNVKDHYVTHREYDPDASELLRAAYREWEATHPDDGFGFMMLSESLAYWTHFNVYFHPKQYGFLRKIQYGELGLDAWPDHEDPFTLFCDLALLKDKFPPFRGHMRTHSHDCQTVHPVLLSPYRNEISQADEAFLQYCGFAPAFWPLRTHPISPRWSGFDAAPAGPTTPASDSSAAAVSGVAQGDPDEDSEDDEDDHRVELVKDESPLPHATRGLLDDFQVLVHRYMDDFREVAVNQDLCCSPIFHIGRMKRSGRWLGFIGMCNY</sequence>
<evidence type="ECO:0000256" key="1">
    <source>
        <dbReference type="SAM" id="MobiDB-lite"/>
    </source>
</evidence>
<accession>A0AAD5MCD3</accession>
<evidence type="ECO:0000313" key="2">
    <source>
        <dbReference type="EMBL" id="KAJ0410343.1"/>
    </source>
</evidence>
<gene>
    <name evidence="2" type="ORF">P43SY_002675</name>
</gene>
<dbReference type="AlphaFoldDB" id="A0AAD5MCD3"/>
<proteinExistence type="predicted"/>
<organism evidence="2 3">
    <name type="scientific">Pythium insidiosum</name>
    <name type="common">Pythiosis disease agent</name>
    <dbReference type="NCBI Taxonomy" id="114742"/>
    <lineage>
        <taxon>Eukaryota</taxon>
        <taxon>Sar</taxon>
        <taxon>Stramenopiles</taxon>
        <taxon>Oomycota</taxon>
        <taxon>Peronosporomycetes</taxon>
        <taxon>Pythiales</taxon>
        <taxon>Pythiaceae</taxon>
        <taxon>Pythium</taxon>
    </lineage>
</organism>